<evidence type="ECO:0000313" key="4">
    <source>
        <dbReference type="Proteomes" id="UP000007648"/>
    </source>
</evidence>
<proteinExistence type="predicted"/>
<dbReference type="GeneTree" id="ENSGT00390000004770"/>
<dbReference type="Pfam" id="PF15763">
    <property type="entry name" value="DUF4692"/>
    <property type="match status" value="1"/>
</dbReference>
<keyword evidence="4" id="KW-1185">Reference proteome</keyword>
<dbReference type="PANTHER" id="PTHR38491">
    <property type="entry name" value="REGULATOR OF HEMOGLOBINIZATION AND ERYTHROID CELL EXPANSION PROTEIN"/>
    <property type="match status" value="1"/>
</dbReference>
<dbReference type="Ensembl" id="ENSSHAT00000030087.1">
    <property type="protein sequence ID" value="ENSSHAP00000039338.1"/>
    <property type="gene ID" value="ENSSHAG00000028153.1"/>
</dbReference>
<dbReference type="AlphaFoldDB" id="A0A7N4PLM8"/>
<dbReference type="InParanoid" id="A0A7N4PLM8"/>
<dbReference type="KEGG" id="shr:105750323"/>
<dbReference type="CTD" id="440712"/>
<dbReference type="RefSeq" id="XP_031793107.1">
    <property type="nucleotide sequence ID" value="XM_031937247.1"/>
</dbReference>
<dbReference type="InterPro" id="IPR031517">
    <property type="entry name" value="RHEX-like"/>
</dbReference>
<dbReference type="FunCoup" id="A0A7N4PLM8">
    <property type="interactions" value="322"/>
</dbReference>
<keyword evidence="2" id="KW-1133">Transmembrane helix</keyword>
<feature type="transmembrane region" description="Helical" evidence="2">
    <location>
        <begin position="14"/>
        <end position="39"/>
    </location>
</feature>
<sequence>MITTSILSSLQVEFWHVILIEVFNFFLQAILFLVLYILLSRKIANYHGQVVKATRTQAPAPENPKDKNDSPPSKKTGSKMLSVSALTYRDDIIDGDSSGESFDNSENYSPPSSSKMPEDVNYSTMVFPATGYKMTLSSNYYENIKATDDYVNVDPKKSEFNTWDFNRTFSSEPEEYTEVAV</sequence>
<evidence type="ECO:0000256" key="2">
    <source>
        <dbReference type="SAM" id="Phobius"/>
    </source>
</evidence>
<dbReference type="PANTHER" id="PTHR38491:SF1">
    <property type="entry name" value="REGULATOR OF HEMOGLOBINIZATION AND ERYTHROID CELL EXPANSION PROTEIN"/>
    <property type="match status" value="1"/>
</dbReference>
<dbReference type="Proteomes" id="UP000007648">
    <property type="component" value="Unassembled WGS sequence"/>
</dbReference>
<feature type="compositionally biased region" description="Polar residues" evidence="1">
    <location>
        <begin position="100"/>
        <end position="115"/>
    </location>
</feature>
<dbReference type="GeneID" id="105750323"/>
<keyword evidence="2" id="KW-0812">Transmembrane</keyword>
<feature type="region of interest" description="Disordered" evidence="1">
    <location>
        <begin position="55"/>
        <end position="117"/>
    </location>
</feature>
<dbReference type="RefSeq" id="XP_023357705.1">
    <property type="nucleotide sequence ID" value="XM_023501937.2"/>
</dbReference>
<evidence type="ECO:0000256" key="1">
    <source>
        <dbReference type="SAM" id="MobiDB-lite"/>
    </source>
</evidence>
<reference evidence="3" key="3">
    <citation type="submission" date="2025-09" db="UniProtKB">
        <authorList>
            <consortium name="Ensembl"/>
        </authorList>
    </citation>
    <scope>IDENTIFICATION</scope>
</reference>
<keyword evidence="2" id="KW-0472">Membrane</keyword>
<dbReference type="OrthoDB" id="9422279at2759"/>
<protein>
    <submittedName>
        <fullName evidence="3">Regulator of hemoglobinization and erythroid cell expansion</fullName>
    </submittedName>
</protein>
<name>A0A7N4PLM8_SARHA</name>
<dbReference type="OMA" id="HKPNFWT"/>
<organism evidence="3 4">
    <name type="scientific">Sarcophilus harrisii</name>
    <name type="common">Tasmanian devil</name>
    <name type="synonym">Sarcophilus laniarius</name>
    <dbReference type="NCBI Taxonomy" id="9305"/>
    <lineage>
        <taxon>Eukaryota</taxon>
        <taxon>Metazoa</taxon>
        <taxon>Chordata</taxon>
        <taxon>Craniata</taxon>
        <taxon>Vertebrata</taxon>
        <taxon>Euteleostomi</taxon>
        <taxon>Mammalia</taxon>
        <taxon>Metatheria</taxon>
        <taxon>Dasyuromorphia</taxon>
        <taxon>Dasyuridae</taxon>
        <taxon>Sarcophilus</taxon>
    </lineage>
</organism>
<reference evidence="3 4" key="1">
    <citation type="journal article" date="2011" name="Proc. Natl. Acad. Sci. U.S.A.">
        <title>Genetic diversity and population structure of the endangered marsupial Sarcophilus harrisii (Tasmanian devil).</title>
        <authorList>
            <person name="Miller W."/>
            <person name="Hayes V.M."/>
            <person name="Ratan A."/>
            <person name="Petersen D.C."/>
            <person name="Wittekindt N.E."/>
            <person name="Miller J."/>
            <person name="Walenz B."/>
            <person name="Knight J."/>
            <person name="Qi J."/>
            <person name="Zhao F."/>
            <person name="Wang Q."/>
            <person name="Bedoya-Reina O.C."/>
            <person name="Katiyar N."/>
            <person name="Tomsho L.P."/>
            <person name="Kasson L.M."/>
            <person name="Hardie R.A."/>
            <person name="Woodbridge P."/>
            <person name="Tindall E.A."/>
            <person name="Bertelsen M.F."/>
            <person name="Dixon D."/>
            <person name="Pyecroft S."/>
            <person name="Helgen K.M."/>
            <person name="Lesk A.M."/>
            <person name="Pringle T.H."/>
            <person name="Patterson N."/>
            <person name="Zhang Y."/>
            <person name="Kreiss A."/>
            <person name="Woods G.M."/>
            <person name="Jones M.E."/>
            <person name="Schuster S.C."/>
        </authorList>
    </citation>
    <scope>NUCLEOTIDE SEQUENCE [LARGE SCALE GENOMIC DNA]</scope>
</reference>
<accession>A0A7N4PLM8</accession>
<evidence type="ECO:0000313" key="3">
    <source>
        <dbReference type="Ensembl" id="ENSSHAP00000039338.1"/>
    </source>
</evidence>
<reference evidence="3" key="2">
    <citation type="submission" date="2025-08" db="UniProtKB">
        <authorList>
            <consortium name="Ensembl"/>
        </authorList>
    </citation>
    <scope>IDENTIFICATION</scope>
</reference>
<dbReference type="GO" id="GO:0005886">
    <property type="term" value="C:plasma membrane"/>
    <property type="evidence" value="ECO:0007669"/>
    <property type="project" value="TreeGrafter"/>
</dbReference>
<gene>
    <name evidence="3" type="primary">RHEX</name>
</gene>